<evidence type="ECO:0000313" key="4">
    <source>
        <dbReference type="Proteomes" id="UP001519287"/>
    </source>
</evidence>
<name>A0ABS4IQI6_9BACL</name>
<protein>
    <submittedName>
        <fullName evidence="3">CBS domain-containing protein</fullName>
    </submittedName>
</protein>
<dbReference type="InterPro" id="IPR018821">
    <property type="entry name" value="DUF294_put_nucleoTrafse_sb-bd"/>
</dbReference>
<sequence length="359" mass="41209">MNHLSVEKVLERINQTEGFDELRSIRDQVHEMFQEHLLLSYSPELQEQINDIHDGLIKHAIFLSEKQMVGHGWGLPPVPYAFMLFGSGGRKEQTLWSDQDNGCIFADPVLKEDRLRIEEYFEKLSSYILNGLDMLGYPPCQGEVVSSNKQWRKPYSEYESMMLEWLQEPVWENVRYVLIMVDMRCVYGEASLIAGLKKQLFEYVRQHPAILQALLSNTLHHPISLGFFGQLITERYGEDAGGFDIKYGAYIPIVNGVRLLAIQAGVWESSTLERLDHLITGGRITIEAGHEWIDAFHIALKLRNRTPSQIEDGLYTTRGKLVAGQLTKELRQELKACLRAGAFLQKYVRKVVEEQIGKK</sequence>
<feature type="domain" description="Protein-PII uridylyltransferase N-terminal" evidence="1">
    <location>
        <begin position="27"/>
        <end position="169"/>
    </location>
</feature>
<evidence type="ECO:0000313" key="3">
    <source>
        <dbReference type="EMBL" id="MBP1989251.1"/>
    </source>
</evidence>
<gene>
    <name evidence="3" type="ORF">J2Z66_000846</name>
</gene>
<dbReference type="CDD" id="cd05401">
    <property type="entry name" value="NT_GlnE_GlnD_like"/>
    <property type="match status" value="1"/>
</dbReference>
<proteinExistence type="predicted"/>
<dbReference type="Pfam" id="PF03445">
    <property type="entry name" value="DUF294"/>
    <property type="match status" value="1"/>
</dbReference>
<dbReference type="RefSeq" id="WP_209970080.1">
    <property type="nucleotide sequence ID" value="NZ_JAGGLB010000002.1"/>
</dbReference>
<dbReference type="InterPro" id="IPR005105">
    <property type="entry name" value="GlnD_Uridyltrans_N"/>
</dbReference>
<organism evidence="3 4">
    <name type="scientific">Paenibacillus eucommiae</name>
    <dbReference type="NCBI Taxonomy" id="1355755"/>
    <lineage>
        <taxon>Bacteria</taxon>
        <taxon>Bacillati</taxon>
        <taxon>Bacillota</taxon>
        <taxon>Bacilli</taxon>
        <taxon>Bacillales</taxon>
        <taxon>Paenibacillaceae</taxon>
        <taxon>Paenibacillus</taxon>
    </lineage>
</organism>
<accession>A0ABS4IQI6</accession>
<feature type="domain" description="DUF294" evidence="2">
    <location>
        <begin position="209"/>
        <end position="350"/>
    </location>
</feature>
<reference evidence="3 4" key="1">
    <citation type="submission" date="2021-03" db="EMBL/GenBank/DDBJ databases">
        <title>Genomic Encyclopedia of Type Strains, Phase IV (KMG-IV): sequencing the most valuable type-strain genomes for metagenomic binning, comparative biology and taxonomic classification.</title>
        <authorList>
            <person name="Goeker M."/>
        </authorList>
    </citation>
    <scope>NUCLEOTIDE SEQUENCE [LARGE SCALE GENOMIC DNA]</scope>
    <source>
        <strain evidence="3 4">DSM 26048</strain>
    </source>
</reference>
<dbReference type="Pfam" id="PF10335">
    <property type="entry name" value="DUF294_C"/>
    <property type="match status" value="1"/>
</dbReference>
<comment type="caution">
    <text evidence="3">The sequence shown here is derived from an EMBL/GenBank/DDBJ whole genome shotgun (WGS) entry which is preliminary data.</text>
</comment>
<keyword evidence="4" id="KW-1185">Reference proteome</keyword>
<evidence type="ECO:0000259" key="2">
    <source>
        <dbReference type="Pfam" id="PF10335"/>
    </source>
</evidence>
<dbReference type="EMBL" id="JAGGLB010000002">
    <property type="protein sequence ID" value="MBP1989251.1"/>
    <property type="molecule type" value="Genomic_DNA"/>
</dbReference>
<dbReference type="Proteomes" id="UP001519287">
    <property type="component" value="Unassembled WGS sequence"/>
</dbReference>
<evidence type="ECO:0000259" key="1">
    <source>
        <dbReference type="Pfam" id="PF03445"/>
    </source>
</evidence>